<evidence type="ECO:0000313" key="2">
    <source>
        <dbReference type="Proteomes" id="UP001147700"/>
    </source>
</evidence>
<dbReference type="SUPFAM" id="SSF82171">
    <property type="entry name" value="DPP6 N-terminal domain-like"/>
    <property type="match status" value="1"/>
</dbReference>
<dbReference type="RefSeq" id="WP_270006387.1">
    <property type="nucleotide sequence ID" value="NZ_JAPCID010000016.1"/>
</dbReference>
<name>A0ABT4RIP3_9ACTN</name>
<comment type="caution">
    <text evidence="1">The sequence shown here is derived from an EMBL/GenBank/DDBJ whole genome shotgun (WGS) entry which is preliminary data.</text>
</comment>
<organism evidence="1 2">
    <name type="scientific">Solirubrobacter deserti</name>
    <dbReference type="NCBI Taxonomy" id="2282478"/>
    <lineage>
        <taxon>Bacteria</taxon>
        <taxon>Bacillati</taxon>
        <taxon>Actinomycetota</taxon>
        <taxon>Thermoleophilia</taxon>
        <taxon>Solirubrobacterales</taxon>
        <taxon>Solirubrobacteraceae</taxon>
        <taxon>Solirubrobacter</taxon>
    </lineage>
</organism>
<sequence length="397" mass="41309">MRLIEPLLAAAVAAAPTWSHERLTSALDGRGASYDAIVAGLSGGLIGATFGDCASGFAPLAATAPPPVTELREELWAGPIATADHYTAVLNTQRCGGTRMDLAAVAADGRVLSRAPLPVRGYAQPVELAPGAVAWAEHLSDTRVRVRALVGGKAVTLASEPDAGDLDPGVDELTVTTAPDGRVLVAWSTQDHVRAAIVSRSGKPGLPVTVGRSLDMATPVAALGTGGRAVVAWSTRDGGEEQNERTRVYAAVRAGGRFRPAQLLDRARTLSAFADDPDGDARVALAPDGRALASWTALVRGERKAVRVAAARPGQRFGARRTLTADGTGADVAFTGDSRPLVTWAARGAVYLERNGRREKVAATDGPHAPRVSVLADGRVRVTWRTGFQPALHVATD</sequence>
<protein>
    <recommendedName>
        <fullName evidence="3">Lipoprotein LpqB beta-propeller domain-containing protein</fullName>
    </recommendedName>
</protein>
<keyword evidence="2" id="KW-1185">Reference proteome</keyword>
<evidence type="ECO:0008006" key="3">
    <source>
        <dbReference type="Google" id="ProtNLM"/>
    </source>
</evidence>
<reference evidence="1" key="1">
    <citation type="submission" date="2022-10" db="EMBL/GenBank/DDBJ databases">
        <title>The WGS of Solirubrobacter sp. CPCC 204708.</title>
        <authorList>
            <person name="Jiang Z."/>
        </authorList>
    </citation>
    <scope>NUCLEOTIDE SEQUENCE</scope>
    <source>
        <strain evidence="1">CPCC 204708</strain>
    </source>
</reference>
<gene>
    <name evidence="1" type="ORF">OJ962_13105</name>
</gene>
<proteinExistence type="predicted"/>
<evidence type="ECO:0000313" key="1">
    <source>
        <dbReference type="EMBL" id="MDA0138434.1"/>
    </source>
</evidence>
<dbReference type="EMBL" id="JAPCID010000016">
    <property type="protein sequence ID" value="MDA0138434.1"/>
    <property type="molecule type" value="Genomic_DNA"/>
</dbReference>
<accession>A0ABT4RIP3</accession>
<dbReference type="Proteomes" id="UP001147700">
    <property type="component" value="Unassembled WGS sequence"/>
</dbReference>